<evidence type="ECO:0000313" key="2">
    <source>
        <dbReference type="EMBL" id="RIE04618.1"/>
    </source>
</evidence>
<dbReference type="AlphaFoldDB" id="A0A398CVQ3"/>
<accession>A0A398CVQ3</accession>
<dbReference type="OrthoDB" id="2614893at2"/>
<evidence type="ECO:0000313" key="3">
    <source>
        <dbReference type="Proteomes" id="UP000266340"/>
    </source>
</evidence>
<gene>
    <name evidence="2" type="ORF">D3H35_03750</name>
</gene>
<proteinExistence type="predicted"/>
<dbReference type="Proteomes" id="UP000266340">
    <property type="component" value="Unassembled WGS sequence"/>
</dbReference>
<dbReference type="RefSeq" id="WP_119147818.1">
    <property type="nucleotide sequence ID" value="NZ_JBHSOV010000005.1"/>
</dbReference>
<feature type="region of interest" description="Disordered" evidence="1">
    <location>
        <begin position="57"/>
        <end position="83"/>
    </location>
</feature>
<feature type="compositionally biased region" description="Basic and acidic residues" evidence="1">
    <location>
        <begin position="64"/>
        <end position="76"/>
    </location>
</feature>
<evidence type="ECO:0000256" key="1">
    <source>
        <dbReference type="SAM" id="MobiDB-lite"/>
    </source>
</evidence>
<comment type="caution">
    <text evidence="2">The sequence shown here is derived from an EMBL/GenBank/DDBJ whole genome shotgun (WGS) entry which is preliminary data.</text>
</comment>
<sequence length="113" mass="12243">MKLGSFIMGGLAGAALAVVVKRSPMLSAACAGIGRSLSERMSGMKEKAMNKTFDMSFSGGFKRWKGEEDEAKRSSHSETSSFDLEEISRLASKDSSVKSEINEILDQNGQHHI</sequence>
<protein>
    <submittedName>
        <fullName evidence="2">Uncharacterized protein</fullName>
    </submittedName>
</protein>
<reference evidence="2 3" key="1">
    <citation type="submission" date="2018-09" db="EMBL/GenBank/DDBJ databases">
        <title>Cohnella cavernae sp. nov., isolated from a karst cave.</title>
        <authorList>
            <person name="Zhu H."/>
        </authorList>
    </citation>
    <scope>NUCLEOTIDE SEQUENCE [LARGE SCALE GENOMIC DNA]</scope>
    <source>
        <strain evidence="2 3">K2E09-144</strain>
    </source>
</reference>
<organism evidence="2 3">
    <name type="scientific">Cohnella faecalis</name>
    <dbReference type="NCBI Taxonomy" id="2315694"/>
    <lineage>
        <taxon>Bacteria</taxon>
        <taxon>Bacillati</taxon>
        <taxon>Bacillota</taxon>
        <taxon>Bacilli</taxon>
        <taxon>Bacillales</taxon>
        <taxon>Paenibacillaceae</taxon>
        <taxon>Cohnella</taxon>
    </lineage>
</organism>
<name>A0A398CVQ3_9BACL</name>
<dbReference type="EMBL" id="QXJM01000023">
    <property type="protein sequence ID" value="RIE04618.1"/>
    <property type="molecule type" value="Genomic_DNA"/>
</dbReference>
<keyword evidence="3" id="KW-1185">Reference proteome</keyword>